<evidence type="ECO:0000256" key="2">
    <source>
        <dbReference type="ARBA" id="ARBA00022679"/>
    </source>
</evidence>
<sequence>MKKLYSIGEVLIDFIPMQKGKSLKDVVEFQRVPGGAPANVAATVAKYGGRAFMITKLGADAFGDFLLEQLQQAGVNTEKITRTNEANTGLAFVSLREDGERDFSFYRNPSADLLLSEKEIDEEWFEKGDILHFCSVDLVESPMKYAHVKAIRSAKEKGAIISFDPNVRLPLWKLAEDCRKTILEFIPSAHIVKISDEELTFITGIPNTKEAIDSLFIGGVKAVIYTKGAQGAELYVKDRQYESTGYDVVVQDTTGAGDAFIGGFLYKLLEKGVSQQNVEQVLHMYWQEILTFANASGALTTTGKGAISSIPTKEDIGKLI</sequence>
<evidence type="ECO:0000313" key="6">
    <source>
        <dbReference type="Proteomes" id="UP000027822"/>
    </source>
</evidence>
<accession>A0A073KCA6</accession>
<dbReference type="SUPFAM" id="SSF53613">
    <property type="entry name" value="Ribokinase-like"/>
    <property type="match status" value="1"/>
</dbReference>
<dbReference type="RefSeq" id="WP_034638080.1">
    <property type="nucleotide sequence ID" value="NZ_CBCSJC010000010.1"/>
</dbReference>
<dbReference type="Pfam" id="PF00294">
    <property type="entry name" value="PfkB"/>
    <property type="match status" value="1"/>
</dbReference>
<dbReference type="InterPro" id="IPR050306">
    <property type="entry name" value="PfkB_Carbo_kinase"/>
</dbReference>
<proteinExistence type="inferred from homology"/>
<dbReference type="InterPro" id="IPR002173">
    <property type="entry name" value="Carboh/pur_kinase_PfkB_CS"/>
</dbReference>
<dbReference type="GO" id="GO:0016301">
    <property type="term" value="F:kinase activity"/>
    <property type="evidence" value="ECO:0007669"/>
    <property type="project" value="UniProtKB-KW"/>
</dbReference>
<protein>
    <submittedName>
        <fullName evidence="5">Fructokinase</fullName>
    </submittedName>
</protein>
<dbReference type="eggNOG" id="COG0524">
    <property type="taxonomic scope" value="Bacteria"/>
</dbReference>
<dbReference type="AlphaFoldDB" id="A0A073KCA6"/>
<dbReference type="Gene3D" id="3.40.1190.20">
    <property type="match status" value="1"/>
</dbReference>
<organism evidence="5 6">
    <name type="scientific">Bacillus manliponensis</name>
    <dbReference type="NCBI Taxonomy" id="574376"/>
    <lineage>
        <taxon>Bacteria</taxon>
        <taxon>Bacillati</taxon>
        <taxon>Bacillota</taxon>
        <taxon>Bacilli</taxon>
        <taxon>Bacillales</taxon>
        <taxon>Bacillaceae</taxon>
        <taxon>Bacillus</taxon>
        <taxon>Bacillus cereus group</taxon>
    </lineage>
</organism>
<dbReference type="STRING" id="574376.BAMA_19210"/>
<evidence type="ECO:0000313" key="5">
    <source>
        <dbReference type="EMBL" id="KEK19903.1"/>
    </source>
</evidence>
<keyword evidence="2" id="KW-0808">Transferase</keyword>
<dbReference type="PANTHER" id="PTHR43085">
    <property type="entry name" value="HEXOKINASE FAMILY MEMBER"/>
    <property type="match status" value="1"/>
</dbReference>
<evidence type="ECO:0000256" key="3">
    <source>
        <dbReference type="ARBA" id="ARBA00022777"/>
    </source>
</evidence>
<dbReference type="Proteomes" id="UP000027822">
    <property type="component" value="Unassembled WGS sequence"/>
</dbReference>
<keyword evidence="3 5" id="KW-0418">Kinase</keyword>
<gene>
    <name evidence="5" type="ORF">BAMA_19210</name>
</gene>
<comment type="caution">
    <text evidence="5">The sequence shown here is derived from an EMBL/GenBank/DDBJ whole genome shotgun (WGS) entry which is preliminary data.</text>
</comment>
<dbReference type="InterPro" id="IPR011611">
    <property type="entry name" value="PfkB_dom"/>
</dbReference>
<reference evidence="5 6" key="1">
    <citation type="submission" date="2014-06" db="EMBL/GenBank/DDBJ databases">
        <title>Draft genome sequence of Bacillus manliponensis JCM 15802 (MCCC 1A00708).</title>
        <authorList>
            <person name="Lai Q."/>
            <person name="Liu Y."/>
            <person name="Shao Z."/>
        </authorList>
    </citation>
    <scope>NUCLEOTIDE SEQUENCE [LARGE SCALE GENOMIC DNA]</scope>
    <source>
        <strain evidence="5 6">JCM 15802</strain>
    </source>
</reference>
<evidence type="ECO:0000256" key="1">
    <source>
        <dbReference type="ARBA" id="ARBA00010688"/>
    </source>
</evidence>
<keyword evidence="6" id="KW-1185">Reference proteome</keyword>
<dbReference type="PROSITE" id="PS00583">
    <property type="entry name" value="PFKB_KINASES_1"/>
    <property type="match status" value="1"/>
</dbReference>
<feature type="domain" description="Carbohydrate kinase PfkB" evidence="4">
    <location>
        <begin position="1"/>
        <end position="312"/>
    </location>
</feature>
<dbReference type="InterPro" id="IPR029056">
    <property type="entry name" value="Ribokinase-like"/>
</dbReference>
<dbReference type="EMBL" id="JOTN01000005">
    <property type="protein sequence ID" value="KEK19903.1"/>
    <property type="molecule type" value="Genomic_DNA"/>
</dbReference>
<evidence type="ECO:0000259" key="4">
    <source>
        <dbReference type="Pfam" id="PF00294"/>
    </source>
</evidence>
<name>A0A073KCA6_9BACI</name>
<dbReference type="PROSITE" id="PS00584">
    <property type="entry name" value="PFKB_KINASES_2"/>
    <property type="match status" value="1"/>
</dbReference>
<dbReference type="OrthoDB" id="9813569at2"/>
<dbReference type="PANTHER" id="PTHR43085:SF54">
    <property type="entry name" value="PUTATIVE-RELATED"/>
    <property type="match status" value="1"/>
</dbReference>
<comment type="similarity">
    <text evidence="1">Belongs to the carbohydrate kinase PfkB family.</text>
</comment>
<dbReference type="CDD" id="cd01167">
    <property type="entry name" value="bac_FRK"/>
    <property type="match status" value="1"/>
</dbReference>